<accession>A0A0W1R379</accession>
<keyword evidence="3" id="KW-1185">Reference proteome</keyword>
<name>A0A0W1R379_9EURY</name>
<protein>
    <submittedName>
        <fullName evidence="2">Uncharacterized protein</fullName>
    </submittedName>
</protein>
<feature type="compositionally biased region" description="Basic and acidic residues" evidence="1">
    <location>
        <begin position="21"/>
        <end position="32"/>
    </location>
</feature>
<organism evidence="2 3">
    <name type="scientific">Haloprofundus marisrubri</name>
    <dbReference type="NCBI Taxonomy" id="1514971"/>
    <lineage>
        <taxon>Archaea</taxon>
        <taxon>Methanobacteriati</taxon>
        <taxon>Methanobacteriota</taxon>
        <taxon>Stenosarchaea group</taxon>
        <taxon>Halobacteria</taxon>
        <taxon>Halobacteriales</taxon>
        <taxon>Haloferacaceae</taxon>
        <taxon>Haloprofundus</taxon>
    </lineage>
</organism>
<dbReference type="Proteomes" id="UP000054387">
    <property type="component" value="Unassembled WGS sequence"/>
</dbReference>
<feature type="region of interest" description="Disordered" evidence="1">
    <location>
        <begin position="1"/>
        <end position="42"/>
    </location>
</feature>
<dbReference type="EMBL" id="LOPU01000040">
    <property type="protein sequence ID" value="KTG07783.1"/>
    <property type="molecule type" value="Genomic_DNA"/>
</dbReference>
<evidence type="ECO:0000313" key="3">
    <source>
        <dbReference type="Proteomes" id="UP000054387"/>
    </source>
</evidence>
<evidence type="ECO:0000256" key="1">
    <source>
        <dbReference type="SAM" id="MobiDB-lite"/>
    </source>
</evidence>
<comment type="caution">
    <text evidence="2">The sequence shown here is derived from an EMBL/GenBank/DDBJ whole genome shotgun (WGS) entry which is preliminary data.</text>
</comment>
<dbReference type="RefSeq" id="WP_058583614.1">
    <property type="nucleotide sequence ID" value="NZ_LOPU01000040.1"/>
</dbReference>
<dbReference type="AlphaFoldDB" id="A0A0W1R379"/>
<dbReference type="STRING" id="1514971.AUR64_02800"/>
<reference evidence="2 3" key="1">
    <citation type="submission" date="2015-12" db="EMBL/GenBank/DDBJ databases">
        <title>Haloprofundus marisrubri gen. nov., sp. nov., an extremely halophilic archaeon isolated from the Discovery deep brine-seawater interface in the Red Sea.</title>
        <authorList>
            <person name="Zhang G."/>
            <person name="Stingl U."/>
            <person name="Rashid M."/>
        </authorList>
    </citation>
    <scope>NUCLEOTIDE SEQUENCE [LARGE SCALE GENOMIC DNA]</scope>
    <source>
        <strain evidence="2 3">SB9</strain>
    </source>
</reference>
<gene>
    <name evidence="2" type="ORF">AUR64_02800</name>
</gene>
<dbReference type="OrthoDB" id="212263at2157"/>
<evidence type="ECO:0000313" key="2">
    <source>
        <dbReference type="EMBL" id="KTG07783.1"/>
    </source>
</evidence>
<sequence>MRGLNAFCPKSGAPLSTNSHYDQRGRKSRAVEADDASQRAGTVGELTNGARRSSRTALFRHFRRTHERYSDPDATLYRDATLALRRLKAAANGRQEWDDIVWFALHTRLSRKPHDVDWMLPHADLYCPRCGGRLRYVDYDVGDVFATCVVDCTGDRADRLDEIRTIVADLYAATYPDERTLDPTTLLVF</sequence>
<proteinExistence type="predicted"/>